<sequence>MKSKCLLAAKVGMDGAHSTDKKDGWRTIQLSQFLRYIITPLPSSPPILCSLKLGCRNKFRGSLRAGDDEDPSTGKVVRSGACVDDEGILVVSLTARIPELSIIPVESDVYIYFITPEVD</sequence>
<evidence type="ECO:0000313" key="1">
    <source>
        <dbReference type="EMBL" id="RDH22674.1"/>
    </source>
</evidence>
<dbReference type="AlphaFoldDB" id="A0A370C471"/>
<accession>A0A370C471</accession>
<organism evidence="1 2">
    <name type="scientific">Aspergillus niger ATCC 13496</name>
    <dbReference type="NCBI Taxonomy" id="1353008"/>
    <lineage>
        <taxon>Eukaryota</taxon>
        <taxon>Fungi</taxon>
        <taxon>Dikarya</taxon>
        <taxon>Ascomycota</taxon>
        <taxon>Pezizomycotina</taxon>
        <taxon>Eurotiomycetes</taxon>
        <taxon>Eurotiomycetidae</taxon>
        <taxon>Eurotiales</taxon>
        <taxon>Aspergillaceae</taxon>
        <taxon>Aspergillus</taxon>
        <taxon>Aspergillus subgen. Circumdati</taxon>
    </lineage>
</organism>
<dbReference type="VEuPathDB" id="FungiDB:M747DRAFT_329975"/>
<name>A0A370C471_ASPNG</name>
<dbReference type="EMBL" id="KZ851907">
    <property type="protein sequence ID" value="RDH22674.1"/>
    <property type="molecule type" value="Genomic_DNA"/>
</dbReference>
<proteinExistence type="predicted"/>
<reference evidence="1 2" key="1">
    <citation type="submission" date="2018-07" db="EMBL/GenBank/DDBJ databases">
        <title>Section-level genome sequencing of Aspergillus section Nigri to investigate inter- and intra-species variation.</title>
        <authorList>
            <consortium name="DOE Joint Genome Institute"/>
            <person name="Vesth T.C."/>
            <person name="Nybo J.L."/>
            <person name="Theobald S."/>
            <person name="Frisvad J.C."/>
            <person name="Larsen T.O."/>
            <person name="Nielsen K.F."/>
            <person name="Hoof J.B."/>
            <person name="Brandl J."/>
            <person name="Salamov A."/>
            <person name="Riley R."/>
            <person name="Gladden J.M."/>
            <person name="Phatale P."/>
            <person name="Nielsen M.T."/>
            <person name="Lyhne E.K."/>
            <person name="Kogle M.E."/>
            <person name="Strasser K."/>
            <person name="McDonnell E."/>
            <person name="Barry K."/>
            <person name="Clum A."/>
            <person name="Chen C."/>
            <person name="Nolan M."/>
            <person name="Sandor L."/>
            <person name="Kuo A."/>
            <person name="Lipzen A."/>
            <person name="Hainaut M."/>
            <person name="Drula E."/>
            <person name="Tsang A."/>
            <person name="Magnuson J.K."/>
            <person name="Henrissat B."/>
            <person name="Wiebenga A."/>
            <person name="Simmons B.A."/>
            <person name="Makela M.R."/>
            <person name="De vries R.P."/>
            <person name="Grigoriev I.V."/>
            <person name="Mortensen U.H."/>
            <person name="Baker S.E."/>
            <person name="Andersen M.R."/>
        </authorList>
    </citation>
    <scope>NUCLEOTIDE SEQUENCE [LARGE SCALE GENOMIC DNA]</scope>
    <source>
        <strain evidence="1 2">ATCC 13496</strain>
    </source>
</reference>
<evidence type="ECO:0000313" key="2">
    <source>
        <dbReference type="Proteomes" id="UP000253845"/>
    </source>
</evidence>
<protein>
    <submittedName>
        <fullName evidence="1">Uncharacterized protein</fullName>
    </submittedName>
</protein>
<gene>
    <name evidence="1" type="ORF">M747DRAFT_329975</name>
</gene>
<dbReference type="Proteomes" id="UP000253845">
    <property type="component" value="Unassembled WGS sequence"/>
</dbReference>